<evidence type="ECO:0000313" key="2">
    <source>
        <dbReference type="EMBL" id="SNX45884.1"/>
    </source>
</evidence>
<organism evidence="2 3">
    <name type="scientific">Acinetobacter puyangensis</name>
    <dbReference type="NCBI Taxonomy" id="1096779"/>
    <lineage>
        <taxon>Bacteria</taxon>
        <taxon>Pseudomonadati</taxon>
        <taxon>Pseudomonadota</taxon>
        <taxon>Gammaproteobacteria</taxon>
        <taxon>Moraxellales</taxon>
        <taxon>Moraxellaceae</taxon>
        <taxon>Acinetobacter</taxon>
    </lineage>
</organism>
<dbReference type="PANTHER" id="PTHR30273">
    <property type="entry name" value="PERIPLASMIC SIGNAL SENSOR AND SIGMA FACTOR ACTIVATOR FECR-RELATED"/>
    <property type="match status" value="1"/>
</dbReference>
<feature type="domain" description="FecR protein" evidence="1">
    <location>
        <begin position="127"/>
        <end position="218"/>
    </location>
</feature>
<dbReference type="RefSeq" id="WP_097079637.1">
    <property type="nucleotide sequence ID" value="NZ_BAABHT010000003.1"/>
</dbReference>
<dbReference type="AlphaFoldDB" id="A0A240EB09"/>
<name>A0A240EB09_9GAMM</name>
<evidence type="ECO:0000259" key="1">
    <source>
        <dbReference type="Pfam" id="PF04773"/>
    </source>
</evidence>
<dbReference type="Gene3D" id="2.60.120.1440">
    <property type="match status" value="1"/>
</dbReference>
<dbReference type="OrthoDB" id="1099576at2"/>
<dbReference type="EMBL" id="OANT01000006">
    <property type="protein sequence ID" value="SNX45884.1"/>
    <property type="molecule type" value="Genomic_DNA"/>
</dbReference>
<protein>
    <submittedName>
        <fullName evidence="2">FecR family protein</fullName>
    </submittedName>
</protein>
<dbReference type="GO" id="GO:0016989">
    <property type="term" value="F:sigma factor antagonist activity"/>
    <property type="evidence" value="ECO:0007669"/>
    <property type="project" value="TreeGrafter"/>
</dbReference>
<dbReference type="InterPro" id="IPR012373">
    <property type="entry name" value="Ferrdict_sens_TM"/>
</dbReference>
<dbReference type="PANTHER" id="PTHR30273:SF2">
    <property type="entry name" value="PROTEIN FECR"/>
    <property type="match status" value="1"/>
</dbReference>
<reference evidence="3" key="1">
    <citation type="submission" date="2016-09" db="EMBL/GenBank/DDBJ databases">
        <authorList>
            <person name="Varghese N."/>
            <person name="Submissions S."/>
        </authorList>
    </citation>
    <scope>NUCLEOTIDE SEQUENCE [LARGE SCALE GENOMIC DNA]</scope>
    <source>
        <strain evidence="3">ANC 4466</strain>
    </source>
</reference>
<dbReference type="InterPro" id="IPR006860">
    <property type="entry name" value="FecR"/>
</dbReference>
<dbReference type="Proteomes" id="UP000219042">
    <property type="component" value="Unassembled WGS sequence"/>
</dbReference>
<keyword evidence="3" id="KW-1185">Reference proteome</keyword>
<sequence>MPHQPTSNDLDQDQELAIAEMISDWLIQINSDDAVEQQSAQDAYQQWKTEHPQYLHIAQKLEMCFAQMQLIQQQPSSNKTVIQPLLQSKKKKTGKSRTTKYGLLLLAGFTPLALYFQQNTPTYLLADIRSKTGEWRTETLADGTQITLKNKTALNIHYSNDQRIIELVIGDILVNVAPDPSRPFSVLVDQGSIRALGTKFSVEYQIDHTDLIMLESKVLARSSKHPIKDGFVQERQVKAGERIYLTHDGIHTMPNVDIQNIEYEWKNQTLVAEEQSLTVVLDQLNQHHRGNIYYDKKKLANINVTAVVPLNNTENAMQLLQNALPQLSIKHIGGYIYWVDLSE</sequence>
<proteinExistence type="predicted"/>
<gene>
    <name evidence="2" type="ORF">SAMN05421731_106119</name>
</gene>
<dbReference type="PIRSF" id="PIRSF018266">
    <property type="entry name" value="FecR"/>
    <property type="match status" value="1"/>
</dbReference>
<evidence type="ECO:0000313" key="3">
    <source>
        <dbReference type="Proteomes" id="UP000219042"/>
    </source>
</evidence>
<accession>A0A240EB09</accession>
<dbReference type="Pfam" id="PF04773">
    <property type="entry name" value="FecR"/>
    <property type="match status" value="1"/>
</dbReference>